<dbReference type="HAMAP" id="MF_02004">
    <property type="entry name" value="Val_tRNA_synth_type1"/>
    <property type="match status" value="1"/>
</dbReference>
<reference evidence="17" key="1">
    <citation type="submission" date="2016-01" db="EMBL/GenBank/DDBJ databases">
        <authorList>
            <person name="Mitreva M."/>
            <person name="Pepin K.H."/>
            <person name="Mihindukulasuriya K.A."/>
            <person name="Fulton R."/>
            <person name="Fronick C."/>
            <person name="O'Laughlin M."/>
            <person name="Miner T."/>
            <person name="Herter B."/>
            <person name="Rosa B.A."/>
            <person name="Cordes M."/>
            <person name="Tomlinson C."/>
            <person name="Wollam A."/>
            <person name="Palsikar V.B."/>
            <person name="Mardis E.R."/>
            <person name="Wilson R.K."/>
        </authorList>
    </citation>
    <scope>NUCLEOTIDE SEQUENCE [LARGE SCALE GENOMIC DNA]</scope>
    <source>
        <strain evidence="17">MJR8151</strain>
    </source>
</reference>
<comment type="similarity">
    <text evidence="11 12">Belongs to the class-I aminoacyl-tRNA synthetase family. ValS type 1 subfamily.</text>
</comment>
<dbReference type="FunFam" id="1.10.730.10:FF:000014">
    <property type="entry name" value="Valine--tRNA ligase"/>
    <property type="match status" value="1"/>
</dbReference>
<proteinExistence type="inferred from homology"/>
<keyword evidence="5 12" id="KW-0547">Nucleotide-binding</keyword>
<keyword evidence="8 12" id="KW-0175">Coiled coil</keyword>
<evidence type="ECO:0000259" key="15">
    <source>
        <dbReference type="Pfam" id="PF10458"/>
    </source>
</evidence>
<evidence type="ECO:0000256" key="6">
    <source>
        <dbReference type="ARBA" id="ARBA00022840"/>
    </source>
</evidence>
<comment type="caution">
    <text evidence="16">The sequence shown here is derived from an EMBL/GenBank/DDBJ whole genome shotgun (WGS) entry which is preliminary data.</text>
</comment>
<evidence type="ECO:0000256" key="7">
    <source>
        <dbReference type="ARBA" id="ARBA00022917"/>
    </source>
</evidence>
<dbReference type="PATRIC" id="fig|33036.3.peg.27"/>
<dbReference type="FunFam" id="3.40.50.620:FF:000098">
    <property type="entry name" value="Valine--tRNA ligase"/>
    <property type="match status" value="1"/>
</dbReference>
<dbReference type="InterPro" id="IPR013155">
    <property type="entry name" value="M/V/L/I-tRNA-synth_anticd-bd"/>
</dbReference>
<dbReference type="GO" id="GO:0005829">
    <property type="term" value="C:cytosol"/>
    <property type="evidence" value="ECO:0007669"/>
    <property type="project" value="TreeGrafter"/>
</dbReference>
<feature type="coiled-coil region" evidence="12">
    <location>
        <begin position="803"/>
        <end position="879"/>
    </location>
</feature>
<dbReference type="FunFam" id="3.40.50.620:FF:000032">
    <property type="entry name" value="Valine--tRNA ligase"/>
    <property type="match status" value="1"/>
</dbReference>
<dbReference type="CDD" id="cd00817">
    <property type="entry name" value="ValRS_core"/>
    <property type="match status" value="1"/>
</dbReference>
<comment type="subcellular location">
    <subcellularLocation>
        <location evidence="1 12">Cytoplasm</location>
    </subcellularLocation>
</comment>
<comment type="domain">
    <text evidence="12">The C-terminal coiled-coil domain is crucial for aminoacylation activity.</text>
</comment>
<evidence type="ECO:0000256" key="10">
    <source>
        <dbReference type="ARBA" id="ARBA00047552"/>
    </source>
</evidence>
<dbReference type="GO" id="GO:0004832">
    <property type="term" value="F:valine-tRNA ligase activity"/>
    <property type="evidence" value="ECO:0007669"/>
    <property type="project" value="UniProtKB-UniRule"/>
</dbReference>
<dbReference type="NCBIfam" id="NF004349">
    <property type="entry name" value="PRK05729.1"/>
    <property type="match status" value="1"/>
</dbReference>
<keyword evidence="7 12" id="KW-0648">Protein biosynthesis</keyword>
<comment type="subunit">
    <text evidence="2 12">Monomer.</text>
</comment>
<evidence type="ECO:0000256" key="8">
    <source>
        <dbReference type="ARBA" id="ARBA00023054"/>
    </source>
</evidence>
<dbReference type="EMBL" id="LRPM01000001">
    <property type="protein sequence ID" value="KWZ79448.1"/>
    <property type="molecule type" value="Genomic_DNA"/>
</dbReference>
<dbReference type="InterPro" id="IPR019499">
    <property type="entry name" value="Val-tRNA_synth_tRNA-bd"/>
</dbReference>
<dbReference type="Gene3D" id="3.40.50.620">
    <property type="entry name" value="HUPs"/>
    <property type="match status" value="2"/>
</dbReference>
<dbReference type="GO" id="GO:0006438">
    <property type="term" value="P:valyl-tRNA aminoacylation"/>
    <property type="evidence" value="ECO:0007669"/>
    <property type="project" value="UniProtKB-UniRule"/>
</dbReference>
<dbReference type="InterPro" id="IPR009080">
    <property type="entry name" value="tRNAsynth_Ia_anticodon-bd"/>
</dbReference>
<feature type="short sequence motif" description="'HIGH' region" evidence="12">
    <location>
        <begin position="42"/>
        <end position="52"/>
    </location>
</feature>
<dbReference type="SUPFAM" id="SSF46589">
    <property type="entry name" value="tRNA-binding arm"/>
    <property type="match status" value="1"/>
</dbReference>
<dbReference type="PANTHER" id="PTHR11946:SF93">
    <property type="entry name" value="VALINE--TRNA LIGASE, CHLOROPLASTIC_MITOCHONDRIAL 2"/>
    <property type="match status" value="1"/>
</dbReference>
<protein>
    <recommendedName>
        <fullName evidence="12">Valine--tRNA ligase</fullName>
        <ecNumber evidence="12">6.1.1.9</ecNumber>
    </recommendedName>
    <alternativeName>
        <fullName evidence="12">Valyl-tRNA synthetase</fullName>
        <shortName evidence="12">ValRS</shortName>
    </alternativeName>
</protein>
<dbReference type="InterPro" id="IPR037118">
    <property type="entry name" value="Val-tRNA_synth_C_sf"/>
</dbReference>
<evidence type="ECO:0000256" key="9">
    <source>
        <dbReference type="ARBA" id="ARBA00023146"/>
    </source>
</evidence>
<dbReference type="SUPFAM" id="SSF50677">
    <property type="entry name" value="ValRS/IleRS/LeuRS editing domain"/>
    <property type="match status" value="1"/>
</dbReference>
<comment type="catalytic activity">
    <reaction evidence="10 12">
        <text>tRNA(Val) + L-valine + ATP = L-valyl-tRNA(Val) + AMP + diphosphate</text>
        <dbReference type="Rhea" id="RHEA:10704"/>
        <dbReference type="Rhea" id="RHEA-COMP:9672"/>
        <dbReference type="Rhea" id="RHEA-COMP:9708"/>
        <dbReference type="ChEBI" id="CHEBI:30616"/>
        <dbReference type="ChEBI" id="CHEBI:33019"/>
        <dbReference type="ChEBI" id="CHEBI:57762"/>
        <dbReference type="ChEBI" id="CHEBI:78442"/>
        <dbReference type="ChEBI" id="CHEBI:78537"/>
        <dbReference type="ChEBI" id="CHEBI:456215"/>
        <dbReference type="EC" id="6.1.1.9"/>
    </reaction>
</comment>
<dbReference type="OrthoDB" id="9810365at2"/>
<dbReference type="Gene3D" id="1.10.730.10">
    <property type="entry name" value="Isoleucyl-tRNA Synthetase, Domain 1"/>
    <property type="match status" value="1"/>
</dbReference>
<dbReference type="GO" id="GO:0005524">
    <property type="term" value="F:ATP binding"/>
    <property type="evidence" value="ECO:0007669"/>
    <property type="project" value="UniProtKB-UniRule"/>
</dbReference>
<dbReference type="AlphaFoldDB" id="A0A133KJ08"/>
<name>A0A133KJ08_9FIRM</name>
<evidence type="ECO:0000256" key="4">
    <source>
        <dbReference type="ARBA" id="ARBA00022598"/>
    </source>
</evidence>
<dbReference type="Pfam" id="PF08264">
    <property type="entry name" value="Anticodon_1"/>
    <property type="match status" value="1"/>
</dbReference>
<comment type="function">
    <text evidence="12">Catalyzes the attachment of valine to tRNA(Val). As ValRS can inadvertently accommodate and process structurally similar amino acids such as threonine, to avoid such errors, it has a 'posttransfer' editing activity that hydrolyzes mischarged Thr-tRNA(Val) in a tRNA-dependent manner.</text>
</comment>
<keyword evidence="3 12" id="KW-0963">Cytoplasm</keyword>
<dbReference type="InterPro" id="IPR002303">
    <property type="entry name" value="Valyl-tRNA_ligase"/>
</dbReference>
<evidence type="ECO:0000259" key="14">
    <source>
        <dbReference type="Pfam" id="PF08264"/>
    </source>
</evidence>
<dbReference type="Gene3D" id="1.10.287.380">
    <property type="entry name" value="Valyl-tRNA synthetase, C-terminal domain"/>
    <property type="match status" value="1"/>
</dbReference>
<dbReference type="SUPFAM" id="SSF47323">
    <property type="entry name" value="Anticodon-binding domain of a subclass of class I aminoacyl-tRNA synthetases"/>
    <property type="match status" value="1"/>
</dbReference>
<evidence type="ECO:0000256" key="11">
    <source>
        <dbReference type="ARBA" id="ARBA00060830"/>
    </source>
</evidence>
<dbReference type="RefSeq" id="WP_060928797.1">
    <property type="nucleotide sequence ID" value="NZ_KQ955244.1"/>
</dbReference>
<organism evidence="16 17">
    <name type="scientific">Anaerococcus tetradius</name>
    <dbReference type="NCBI Taxonomy" id="33036"/>
    <lineage>
        <taxon>Bacteria</taxon>
        <taxon>Bacillati</taxon>
        <taxon>Bacillota</taxon>
        <taxon>Tissierellia</taxon>
        <taxon>Tissierellales</taxon>
        <taxon>Peptoniphilaceae</taxon>
        <taxon>Anaerococcus</taxon>
    </lineage>
</organism>
<dbReference type="InterPro" id="IPR014729">
    <property type="entry name" value="Rossmann-like_a/b/a_fold"/>
</dbReference>
<comment type="domain">
    <text evidence="12">ValRS has two distinct active sites: one for aminoacylation and one for editing. The misactivated threonine is translocated from the active site to the editing site.</text>
</comment>
<keyword evidence="4 12" id="KW-0436">Ligase</keyword>
<evidence type="ECO:0000313" key="17">
    <source>
        <dbReference type="Proteomes" id="UP000070383"/>
    </source>
</evidence>
<dbReference type="FunFam" id="1.10.287.380:FF:000001">
    <property type="entry name" value="Valine--tRNA ligase"/>
    <property type="match status" value="1"/>
</dbReference>
<dbReference type="NCBIfam" id="TIGR00422">
    <property type="entry name" value="valS"/>
    <property type="match status" value="1"/>
</dbReference>
<dbReference type="CDD" id="cd07962">
    <property type="entry name" value="Anticodon_Ia_Val"/>
    <property type="match status" value="1"/>
</dbReference>
<evidence type="ECO:0000256" key="12">
    <source>
        <dbReference type="HAMAP-Rule" id="MF_02004"/>
    </source>
</evidence>
<keyword evidence="9 12" id="KW-0030">Aminoacyl-tRNA synthetase</keyword>
<feature type="domain" description="Aminoacyl-tRNA synthetase class Ia" evidence="13">
    <location>
        <begin position="14"/>
        <end position="558"/>
    </location>
</feature>
<evidence type="ECO:0000256" key="3">
    <source>
        <dbReference type="ARBA" id="ARBA00022490"/>
    </source>
</evidence>
<gene>
    <name evidence="12" type="primary">valS</name>
    <name evidence="16" type="ORF">HMPREF3200_00027</name>
</gene>
<evidence type="ECO:0000259" key="13">
    <source>
        <dbReference type="Pfam" id="PF00133"/>
    </source>
</evidence>
<feature type="short sequence motif" description="'KMSKS' region" evidence="12">
    <location>
        <begin position="520"/>
        <end position="524"/>
    </location>
</feature>
<sequence length="879" mass="101670">MDTKYNPSQFEKEIYEKWEKGGYFKARVNPDKKPFSIVMPPPNVTGYLHLGHALNNTIQDIIIRYKRLAGFEALWIPGTDHASISTESKVVEKIAGEGKTKQDLGREGFLEEAWDWTHKYGGKIKEQLRTIGVSCDWDHDSFTMDENLTRAVKKVFKKMYDDGYIYRGDRIVNWDPLAETAISDAEVYHEDQVGHLWYIKYFFEDSDDFVTIATTRPETMLGDLAVAVNPEDPRFKDKIGENLILPLVGRKIPLIEDSYVDMEYGTGLVKITPSHDPNDFEVGERHKLGQCVVLDSKAHIVEGYGKYSGMDRYEARKEMVKDLEDLGQLVKIEEIEHAVGFSERSHVVIEPLISKQWFVKMDDFAKMCIEAYDKGEVKLIPDSLSKTYMNWLNNIRDWTISRQLWWGHRLPVFYTDDGEVIVSEDEPDENGMLNGIHVTQDEDTLDTWFSSALWPFATLGWPNENEEYDYFFPTDILVTGYDIIFFWVIRMIFSSVYNTGEVPFSHVLFTGLIRDSQGRKMSKSLGNGVDPIDVVNEYGADALRFTLITGNSPGNDMRYDEKRILASRNFANKLWNASRFVLMNIEDGDDLEFTGENLELEDKWILKRLNDVIVDVTKNLEKYEIGLAADRIEDFIWNEYCDWYIEFAKIRLYGDDKEAKKNVKKVLLYVLKNMLILLHPFMPFITEEIYASLPNKKDLLIVEAWPEFKEEFNFVNEENNVNSVIEAITSIRNQRSSLNVPAKTKQKLTILVEDKANISLIEEIKDQFVNLASASEVCVMEKEANDSSKEEGLVRLVFNEFSVLMSLDELVDYEKERQRLKDEIKRLEGEIKRASGKLSNKGFVEKAPEAVVNEEREKLKAYQDLLEKTKASYEEIKDK</sequence>
<dbReference type="InterPro" id="IPR009008">
    <property type="entry name" value="Val/Leu/Ile-tRNA-synth_edit"/>
</dbReference>
<dbReference type="InterPro" id="IPR010978">
    <property type="entry name" value="tRNA-bd_arm"/>
</dbReference>
<dbReference type="InterPro" id="IPR033705">
    <property type="entry name" value="Anticodon_Ia_Val"/>
</dbReference>
<dbReference type="Proteomes" id="UP000070383">
    <property type="component" value="Unassembled WGS sequence"/>
</dbReference>
<dbReference type="InterPro" id="IPR001412">
    <property type="entry name" value="aa-tRNA-synth_I_CS"/>
</dbReference>
<dbReference type="Pfam" id="PF10458">
    <property type="entry name" value="Val_tRNA-synt_C"/>
    <property type="match status" value="1"/>
</dbReference>
<accession>A0A133KJ08</accession>
<dbReference type="GO" id="GO:0002161">
    <property type="term" value="F:aminoacyl-tRNA deacylase activity"/>
    <property type="evidence" value="ECO:0007669"/>
    <property type="project" value="InterPro"/>
</dbReference>
<dbReference type="STRING" id="33036.HMPREF3200_00027"/>
<dbReference type="PROSITE" id="PS00178">
    <property type="entry name" value="AA_TRNA_LIGASE_I"/>
    <property type="match status" value="1"/>
</dbReference>
<feature type="domain" description="Methionyl/Valyl/Leucyl/Isoleucyl-tRNA synthetase anticodon-binding" evidence="14">
    <location>
        <begin position="602"/>
        <end position="748"/>
    </location>
</feature>
<dbReference type="Pfam" id="PF00133">
    <property type="entry name" value="tRNA-synt_1"/>
    <property type="match status" value="1"/>
</dbReference>
<feature type="domain" description="Valyl-tRNA synthetase tRNA-binding arm" evidence="15">
    <location>
        <begin position="812"/>
        <end position="875"/>
    </location>
</feature>
<dbReference type="PANTHER" id="PTHR11946">
    <property type="entry name" value="VALYL-TRNA SYNTHETASES"/>
    <property type="match status" value="1"/>
</dbReference>
<dbReference type="EC" id="6.1.1.9" evidence="12"/>
<feature type="binding site" evidence="12">
    <location>
        <position position="523"/>
    </location>
    <ligand>
        <name>ATP</name>
        <dbReference type="ChEBI" id="CHEBI:30616"/>
    </ligand>
</feature>
<keyword evidence="17" id="KW-1185">Reference proteome</keyword>
<dbReference type="InterPro" id="IPR002300">
    <property type="entry name" value="aa-tRNA-synth_Ia"/>
</dbReference>
<evidence type="ECO:0000256" key="2">
    <source>
        <dbReference type="ARBA" id="ARBA00011245"/>
    </source>
</evidence>
<evidence type="ECO:0000313" key="16">
    <source>
        <dbReference type="EMBL" id="KWZ79448.1"/>
    </source>
</evidence>
<evidence type="ECO:0000256" key="5">
    <source>
        <dbReference type="ARBA" id="ARBA00022741"/>
    </source>
</evidence>
<dbReference type="SUPFAM" id="SSF52374">
    <property type="entry name" value="Nucleotidylyl transferase"/>
    <property type="match status" value="1"/>
</dbReference>
<evidence type="ECO:0000256" key="1">
    <source>
        <dbReference type="ARBA" id="ARBA00004496"/>
    </source>
</evidence>
<keyword evidence="6 12" id="KW-0067">ATP-binding</keyword>
<dbReference type="PRINTS" id="PR00986">
    <property type="entry name" value="TRNASYNTHVAL"/>
</dbReference>